<proteinExistence type="predicted"/>
<name>A0A1H6W2F2_9FIRM</name>
<keyword evidence="2" id="KW-1185">Reference proteome</keyword>
<sequence>MKVGKIPAGMDPIDAKKKVGSFLKLVQNDSKPNKCILCGQPKTSFCNSHSVFKGYH</sequence>
<dbReference type="RefSeq" id="WP_177164971.1">
    <property type="nucleotide sequence ID" value="NZ_FNYK01000051.1"/>
</dbReference>
<evidence type="ECO:0000313" key="2">
    <source>
        <dbReference type="Proteomes" id="UP000183028"/>
    </source>
</evidence>
<dbReference type="Proteomes" id="UP000183028">
    <property type="component" value="Unassembled WGS sequence"/>
</dbReference>
<dbReference type="AlphaFoldDB" id="A0A1H6W2F2"/>
<dbReference type="EMBL" id="FNYK01000051">
    <property type="protein sequence ID" value="SEJ06455.1"/>
    <property type="molecule type" value="Genomic_DNA"/>
</dbReference>
<reference evidence="2" key="1">
    <citation type="submission" date="2016-10" db="EMBL/GenBank/DDBJ databases">
        <authorList>
            <person name="Varghese N."/>
        </authorList>
    </citation>
    <scope>NUCLEOTIDE SEQUENCE [LARGE SCALE GENOMIC DNA]</scope>
    <source>
        <strain evidence="2">DSM 20406</strain>
    </source>
</reference>
<organism evidence="1 2">
    <name type="scientific">Sharpea azabuensis</name>
    <dbReference type="NCBI Taxonomy" id="322505"/>
    <lineage>
        <taxon>Bacteria</taxon>
        <taxon>Bacillati</taxon>
        <taxon>Bacillota</taxon>
        <taxon>Erysipelotrichia</taxon>
        <taxon>Erysipelotrichales</taxon>
        <taxon>Coprobacillaceae</taxon>
        <taxon>Sharpea</taxon>
    </lineage>
</organism>
<evidence type="ECO:0000313" key="1">
    <source>
        <dbReference type="EMBL" id="SEJ06455.1"/>
    </source>
</evidence>
<gene>
    <name evidence="1" type="ORF">SAMN04487834_10519</name>
</gene>
<protein>
    <submittedName>
        <fullName evidence="1">Uncharacterized protein</fullName>
    </submittedName>
</protein>
<accession>A0A1H6W2F2</accession>